<keyword evidence="5" id="KW-1185">Reference proteome</keyword>
<reference evidence="4 5" key="1">
    <citation type="journal article" date="2017" name="Nat. Ecol. Evol.">
        <title>Scallop genome provides insights into evolution of bilaterian karyotype and development.</title>
        <authorList>
            <person name="Wang S."/>
            <person name="Zhang J."/>
            <person name="Jiao W."/>
            <person name="Li J."/>
            <person name="Xun X."/>
            <person name="Sun Y."/>
            <person name="Guo X."/>
            <person name="Huan P."/>
            <person name="Dong B."/>
            <person name="Zhang L."/>
            <person name="Hu X."/>
            <person name="Sun X."/>
            <person name="Wang J."/>
            <person name="Zhao C."/>
            <person name="Wang Y."/>
            <person name="Wang D."/>
            <person name="Huang X."/>
            <person name="Wang R."/>
            <person name="Lv J."/>
            <person name="Li Y."/>
            <person name="Zhang Z."/>
            <person name="Liu B."/>
            <person name="Lu W."/>
            <person name="Hui Y."/>
            <person name="Liang J."/>
            <person name="Zhou Z."/>
            <person name="Hou R."/>
            <person name="Li X."/>
            <person name="Liu Y."/>
            <person name="Li H."/>
            <person name="Ning X."/>
            <person name="Lin Y."/>
            <person name="Zhao L."/>
            <person name="Xing Q."/>
            <person name="Dou J."/>
            <person name="Li Y."/>
            <person name="Mao J."/>
            <person name="Guo H."/>
            <person name="Dou H."/>
            <person name="Li T."/>
            <person name="Mu C."/>
            <person name="Jiang W."/>
            <person name="Fu Q."/>
            <person name="Fu X."/>
            <person name="Miao Y."/>
            <person name="Liu J."/>
            <person name="Yu Q."/>
            <person name="Li R."/>
            <person name="Liao H."/>
            <person name="Li X."/>
            <person name="Kong Y."/>
            <person name="Jiang Z."/>
            <person name="Chourrout D."/>
            <person name="Li R."/>
            <person name="Bao Z."/>
        </authorList>
    </citation>
    <scope>NUCLEOTIDE SEQUENCE [LARGE SCALE GENOMIC DNA]</scope>
    <source>
        <strain evidence="4 5">PY_sf001</strain>
    </source>
</reference>
<dbReference type="SMART" id="SM00409">
    <property type="entry name" value="IG"/>
    <property type="match status" value="3"/>
</dbReference>
<dbReference type="GO" id="GO:0030424">
    <property type="term" value="C:axon"/>
    <property type="evidence" value="ECO:0007669"/>
    <property type="project" value="TreeGrafter"/>
</dbReference>
<dbReference type="GO" id="GO:0043025">
    <property type="term" value="C:neuronal cell body"/>
    <property type="evidence" value="ECO:0007669"/>
    <property type="project" value="TreeGrafter"/>
</dbReference>
<gene>
    <name evidence="4" type="ORF">KP79_PYT15542</name>
</gene>
<feature type="domain" description="Ig-like" evidence="3">
    <location>
        <begin position="24"/>
        <end position="97"/>
    </location>
</feature>
<dbReference type="InterPro" id="IPR013098">
    <property type="entry name" value="Ig_I-set"/>
</dbReference>
<dbReference type="OrthoDB" id="5969272at2759"/>
<evidence type="ECO:0000256" key="2">
    <source>
        <dbReference type="ARBA" id="ARBA00023157"/>
    </source>
</evidence>
<dbReference type="PANTHER" id="PTHR45080">
    <property type="entry name" value="CONTACTIN 5"/>
    <property type="match status" value="1"/>
</dbReference>
<keyword evidence="2" id="KW-1015">Disulfide bond</keyword>
<feature type="domain" description="Ig-like" evidence="3">
    <location>
        <begin position="198"/>
        <end position="283"/>
    </location>
</feature>
<dbReference type="Proteomes" id="UP000242188">
    <property type="component" value="Unassembled WGS sequence"/>
</dbReference>
<dbReference type="CDD" id="cd00096">
    <property type="entry name" value="Ig"/>
    <property type="match status" value="1"/>
</dbReference>
<dbReference type="EMBL" id="NEDP02003748">
    <property type="protein sequence ID" value="OWF47942.1"/>
    <property type="molecule type" value="Genomic_DNA"/>
</dbReference>
<dbReference type="InterPro" id="IPR003598">
    <property type="entry name" value="Ig_sub2"/>
</dbReference>
<dbReference type="Gene3D" id="3.40.50.300">
    <property type="entry name" value="P-loop containing nucleotide triphosphate hydrolases"/>
    <property type="match status" value="1"/>
</dbReference>
<dbReference type="Pfam" id="PF13927">
    <property type="entry name" value="Ig_3"/>
    <property type="match status" value="1"/>
</dbReference>
<feature type="domain" description="Ig-like" evidence="3">
    <location>
        <begin position="119"/>
        <end position="195"/>
    </location>
</feature>
<dbReference type="SUPFAM" id="SSF48726">
    <property type="entry name" value="Immunoglobulin"/>
    <property type="match status" value="3"/>
</dbReference>
<dbReference type="InterPro" id="IPR027417">
    <property type="entry name" value="P-loop_NTPase"/>
</dbReference>
<dbReference type="Pfam" id="PF07679">
    <property type="entry name" value="I-set"/>
    <property type="match status" value="2"/>
</dbReference>
<dbReference type="GO" id="GO:0008046">
    <property type="term" value="F:axon guidance receptor activity"/>
    <property type="evidence" value="ECO:0007669"/>
    <property type="project" value="TreeGrafter"/>
</dbReference>
<protein>
    <submittedName>
        <fullName evidence="4">Peroxidasin-like</fullName>
    </submittedName>
</protein>
<dbReference type="InterPro" id="IPR003599">
    <property type="entry name" value="Ig_sub"/>
</dbReference>
<dbReference type="SMART" id="SM00408">
    <property type="entry name" value="IGc2"/>
    <property type="match status" value="3"/>
</dbReference>
<sequence>MAGWLWNARLWNEETTYDVNERMSVTLKCKCNSITGTVKWIHGNQTYSQCNNDSNYEVKWINNELSLKIKCVAESDGGEYFCEVRPNGQFLKSQAITVNVWNILRYPKTIYTVPVCRPIKLTCVVKHPKLSTAIYWMHNAKPINLESGRHTVISEPSTSLKIDKVCTEDAGTYECRVSGIKYPSQHRPNNSVLLEVLPEVIILKNKYVAQIHSKVTFDCKIYGADDCTWNHNGKSISSCNNRFTINEDMSLTISPVQQSDAGRYVCEITNFRTNKSATSQEVELCTTSSEFSKGYSEYFQPSESQEMEEDLIKSLSAKIPDNKACFWFIGQYGAGKSSAISSFLSWRDSRISTLALPGKSQGSFTTKVSSAELLGGKVTLYDFPGLEGNIADKPDQFSYKHFDDITKCNKEGDSLKCCVVYVLDSSDKITACDITRMQHFKKYTKDRENLQMVVLLTKIDKASQSAATVREMLESQEVCKVTQQIHDAVGVPLNCIFAIYNYHKQMERDSEMNLLILHTFRSLLERLLDIYARLDSKKVVPT</sequence>
<dbReference type="SUPFAM" id="SSF52540">
    <property type="entry name" value="P-loop containing nucleoside triphosphate hydrolases"/>
    <property type="match status" value="1"/>
</dbReference>
<dbReference type="STRING" id="6573.A0A210QGR8"/>
<dbReference type="Gene3D" id="2.60.40.10">
    <property type="entry name" value="Immunoglobulins"/>
    <property type="match status" value="3"/>
</dbReference>
<organism evidence="4 5">
    <name type="scientific">Mizuhopecten yessoensis</name>
    <name type="common">Japanese scallop</name>
    <name type="synonym">Patinopecten yessoensis</name>
    <dbReference type="NCBI Taxonomy" id="6573"/>
    <lineage>
        <taxon>Eukaryota</taxon>
        <taxon>Metazoa</taxon>
        <taxon>Spiralia</taxon>
        <taxon>Lophotrochozoa</taxon>
        <taxon>Mollusca</taxon>
        <taxon>Bivalvia</taxon>
        <taxon>Autobranchia</taxon>
        <taxon>Pteriomorphia</taxon>
        <taxon>Pectinida</taxon>
        <taxon>Pectinoidea</taxon>
        <taxon>Pectinidae</taxon>
        <taxon>Mizuhopecten</taxon>
    </lineage>
</organism>
<accession>A0A210QGR8</accession>
<dbReference type="InterPro" id="IPR007110">
    <property type="entry name" value="Ig-like_dom"/>
</dbReference>
<keyword evidence="1" id="KW-0732">Signal</keyword>
<evidence type="ECO:0000313" key="4">
    <source>
        <dbReference type="EMBL" id="OWF47942.1"/>
    </source>
</evidence>
<dbReference type="GO" id="GO:0050808">
    <property type="term" value="P:synapse organization"/>
    <property type="evidence" value="ECO:0007669"/>
    <property type="project" value="TreeGrafter"/>
</dbReference>
<dbReference type="PROSITE" id="PS50835">
    <property type="entry name" value="IG_LIKE"/>
    <property type="match status" value="3"/>
</dbReference>
<dbReference type="GO" id="GO:0007156">
    <property type="term" value="P:homophilic cell adhesion via plasma membrane adhesion molecules"/>
    <property type="evidence" value="ECO:0007669"/>
    <property type="project" value="TreeGrafter"/>
</dbReference>
<dbReference type="InterPro" id="IPR050958">
    <property type="entry name" value="Cell_Adh-Cytoskel_Orgn"/>
</dbReference>
<evidence type="ECO:0000256" key="1">
    <source>
        <dbReference type="ARBA" id="ARBA00022729"/>
    </source>
</evidence>
<dbReference type="AlphaFoldDB" id="A0A210QGR8"/>
<comment type="caution">
    <text evidence="4">The sequence shown here is derived from an EMBL/GenBank/DDBJ whole genome shotgun (WGS) entry which is preliminary data.</text>
</comment>
<dbReference type="PANTHER" id="PTHR45080:SF8">
    <property type="entry name" value="IG-LIKE DOMAIN-CONTAINING PROTEIN"/>
    <property type="match status" value="1"/>
</dbReference>
<evidence type="ECO:0000259" key="3">
    <source>
        <dbReference type="PROSITE" id="PS50835"/>
    </source>
</evidence>
<proteinExistence type="predicted"/>
<dbReference type="InterPro" id="IPR036179">
    <property type="entry name" value="Ig-like_dom_sf"/>
</dbReference>
<dbReference type="GO" id="GO:0005886">
    <property type="term" value="C:plasma membrane"/>
    <property type="evidence" value="ECO:0007669"/>
    <property type="project" value="TreeGrafter"/>
</dbReference>
<name>A0A210QGR8_MIZYE</name>
<dbReference type="InterPro" id="IPR013783">
    <property type="entry name" value="Ig-like_fold"/>
</dbReference>
<dbReference type="CDD" id="cd00882">
    <property type="entry name" value="Ras_like_GTPase"/>
    <property type="match status" value="1"/>
</dbReference>
<evidence type="ECO:0000313" key="5">
    <source>
        <dbReference type="Proteomes" id="UP000242188"/>
    </source>
</evidence>